<dbReference type="InterPro" id="IPR004242">
    <property type="entry name" value="Transposase_21"/>
</dbReference>
<name>A0A8B7BIV3_PHODC</name>
<dbReference type="RefSeq" id="XP_008777946.2">
    <property type="nucleotide sequence ID" value="XM_008779724.2"/>
</dbReference>
<dbReference type="Proteomes" id="UP000228380">
    <property type="component" value="Unplaced"/>
</dbReference>
<evidence type="ECO:0000313" key="3">
    <source>
        <dbReference type="Proteomes" id="UP000228380"/>
    </source>
</evidence>
<organism evidence="3 4">
    <name type="scientific">Phoenix dactylifera</name>
    <name type="common">Date palm</name>
    <dbReference type="NCBI Taxonomy" id="42345"/>
    <lineage>
        <taxon>Eukaryota</taxon>
        <taxon>Viridiplantae</taxon>
        <taxon>Streptophyta</taxon>
        <taxon>Embryophyta</taxon>
        <taxon>Tracheophyta</taxon>
        <taxon>Spermatophyta</taxon>
        <taxon>Magnoliopsida</taxon>
        <taxon>Liliopsida</taxon>
        <taxon>Arecaceae</taxon>
        <taxon>Coryphoideae</taxon>
        <taxon>Phoeniceae</taxon>
        <taxon>Phoenix</taxon>
    </lineage>
</organism>
<dbReference type="Pfam" id="PF02992">
    <property type="entry name" value="Transposase_21"/>
    <property type="match status" value="1"/>
</dbReference>
<accession>A0A8B7BIV3</accession>
<gene>
    <name evidence="4" type="primary">LOC103697792</name>
</gene>
<evidence type="ECO:0000259" key="2">
    <source>
        <dbReference type="Pfam" id="PF13963"/>
    </source>
</evidence>
<protein>
    <submittedName>
        <fullName evidence="4">Uncharacterized protein LOC103697792</fullName>
    </submittedName>
</protein>
<dbReference type="GeneID" id="103697792"/>
<feature type="domain" description="Transposase-associated" evidence="2">
    <location>
        <begin position="3"/>
        <end position="66"/>
    </location>
</feature>
<reference evidence="4" key="1">
    <citation type="submission" date="2025-08" db="UniProtKB">
        <authorList>
            <consortium name="RefSeq"/>
        </authorList>
    </citation>
    <scope>IDENTIFICATION</scope>
    <source>
        <tissue evidence="4">Young leaves</tissue>
    </source>
</reference>
<dbReference type="PANTHER" id="PTHR10775:SF185">
    <property type="entry name" value="OS08G0208400 PROTEIN"/>
    <property type="match status" value="1"/>
</dbReference>
<keyword evidence="3" id="KW-1185">Reference proteome</keyword>
<dbReference type="OrthoDB" id="1878503at2759"/>
<dbReference type="Pfam" id="PF13960">
    <property type="entry name" value="DUF4218"/>
    <property type="match status" value="1"/>
</dbReference>
<dbReference type="KEGG" id="pda:103697792"/>
<feature type="domain" description="DUF4218" evidence="1">
    <location>
        <begin position="642"/>
        <end position="754"/>
    </location>
</feature>
<dbReference type="AlphaFoldDB" id="A0A8B7BIV3"/>
<sequence length="950" mass="109851">MKSKEYREGVKSFIEFAVANLGSANDIWCPCVECMNDKKQSIQVVKIYLMLKGISPSYKTWVQHGESVHVHQSCVSNDANCYNGGGVEDRMAGDGTDDRDELSNMLETVYMGTFMNDNIDELPNNLGREDARNFDKLFDDAQRPVYPGCKTFTLLSFIIKMLHIKVYNQWSNSSYDMNMNVYKEILPECDKSAPWILYEVKKFLRDLGLEYVLIHACKYHCALFWKENANLKKCPICDEPRYKLNDGNGKKILHKILWYFSPTLRLKRLFLSSKIAVDMRWHKEKRVDDETSRHPADGKEWKNFDRQHLEFSKDPRNVRLGLATDGFNPFENMSTSYSMWPVIVMPYNLPPWKCMKEQFCMLSLLILRKTAPGKEIDVYLRPLIDELKELWKDGVQTYDASSGSTFRMRAALMWTINDFLAYGNMSGWPTKGYLACPICDKDASSERLRSKIGYIGARRFLPENHIWQKSKLFNGKSEDRSRPREFTEEEILEQINSGTYRPLGKHPSINKKRKRGKDDDTIWAKKSILFDLPYWKTLKLRHNLDVMHIEKNIAENIVGTLLGVDGKCKDTEKVRMDLADMDIQKELHLKRRTNGSYEKPPALYILSPQERQGFCDFLKLNMFPDGYAAHISSCLGNLFEQLCSKALKIADLKNLEDQIVLILCKLEKIFSPAFLDIMVHLAIHLPREAILGGPVQYQWMYPIERLLGVLKEFVANRAHPEGSIAEAYISKESTTFCSMYLDGIKTVFNREERNDDGGDRGTGLAVFTQSARPFGLIRRGPDVPVNELKMAECCFSLICYLYIMECRRGNTRTTYKQVFYINDTAERHGNWKVVQRFKHRGIWDVPPMSDLEPNDIEETIVLNHAFQQDETNDIEPISIEEPTTMDLHRYDIDAEIIQEEVILQCCGRDQAGGSIDEVMEEPSDEEEEIDSDSDTYLDLEPCYISLMIYL</sequence>
<dbReference type="Pfam" id="PF13963">
    <property type="entry name" value="Transpos_assoc"/>
    <property type="match status" value="1"/>
</dbReference>
<dbReference type="PANTHER" id="PTHR10775">
    <property type="entry name" value="OS08G0208400 PROTEIN"/>
    <property type="match status" value="1"/>
</dbReference>
<dbReference type="InterPro" id="IPR025452">
    <property type="entry name" value="DUF4218"/>
</dbReference>
<evidence type="ECO:0000259" key="1">
    <source>
        <dbReference type="Pfam" id="PF13960"/>
    </source>
</evidence>
<dbReference type="InterPro" id="IPR029480">
    <property type="entry name" value="Transpos_assoc"/>
</dbReference>
<proteinExistence type="predicted"/>
<evidence type="ECO:0000313" key="4">
    <source>
        <dbReference type="RefSeq" id="XP_008777946.2"/>
    </source>
</evidence>